<feature type="transmembrane region" description="Helical" evidence="8">
    <location>
        <begin position="104"/>
        <end position="126"/>
    </location>
</feature>
<feature type="transmembrane region" description="Helical" evidence="8">
    <location>
        <begin position="371"/>
        <end position="391"/>
    </location>
</feature>
<evidence type="ECO:0000259" key="9">
    <source>
        <dbReference type="Pfam" id="PF25230"/>
    </source>
</evidence>
<evidence type="ECO:0000256" key="5">
    <source>
        <dbReference type="ARBA" id="ARBA00022692"/>
    </source>
</evidence>
<dbReference type="Pfam" id="PF25230">
    <property type="entry name" value="DUF7846"/>
    <property type="match status" value="1"/>
</dbReference>
<gene>
    <name evidence="10" type="ORF">EI982_15665</name>
</gene>
<evidence type="ECO:0000256" key="3">
    <source>
        <dbReference type="ARBA" id="ARBA00022676"/>
    </source>
</evidence>
<proteinExistence type="predicted"/>
<keyword evidence="5 8" id="KW-0812">Transmembrane</keyword>
<feature type="transmembrane region" description="Helical" evidence="8">
    <location>
        <begin position="133"/>
        <end position="155"/>
    </location>
</feature>
<keyword evidence="4" id="KW-0808">Transferase</keyword>
<dbReference type="PANTHER" id="PTHR33908:SF11">
    <property type="entry name" value="MEMBRANE PROTEIN"/>
    <property type="match status" value="1"/>
</dbReference>
<dbReference type="GO" id="GO:0016763">
    <property type="term" value="F:pentosyltransferase activity"/>
    <property type="evidence" value="ECO:0007669"/>
    <property type="project" value="TreeGrafter"/>
</dbReference>
<feature type="transmembrane region" description="Helical" evidence="8">
    <location>
        <begin position="226"/>
        <end position="245"/>
    </location>
</feature>
<evidence type="ECO:0000256" key="8">
    <source>
        <dbReference type="SAM" id="Phobius"/>
    </source>
</evidence>
<evidence type="ECO:0000313" key="11">
    <source>
        <dbReference type="Proteomes" id="UP000428325"/>
    </source>
</evidence>
<feature type="transmembrane region" description="Helical" evidence="8">
    <location>
        <begin position="12"/>
        <end position="32"/>
    </location>
</feature>
<dbReference type="InterPro" id="IPR057168">
    <property type="entry name" value="DUF7846"/>
</dbReference>
<evidence type="ECO:0000256" key="1">
    <source>
        <dbReference type="ARBA" id="ARBA00004651"/>
    </source>
</evidence>
<feature type="transmembrane region" description="Helical" evidence="8">
    <location>
        <begin position="412"/>
        <end position="433"/>
    </location>
</feature>
<reference evidence="10 11" key="1">
    <citation type="submission" date="2018-12" db="EMBL/GenBank/DDBJ databases">
        <title>Complete genome sequence of Haloplanus rallus MBLA0036.</title>
        <authorList>
            <person name="Nam Y.-d."/>
            <person name="Kang J."/>
            <person name="Chung W.-H."/>
            <person name="Park Y.S."/>
        </authorList>
    </citation>
    <scope>NUCLEOTIDE SEQUENCE [LARGE SCALE GENOMIC DNA]</scope>
    <source>
        <strain evidence="10 11">MBLA0036</strain>
    </source>
</reference>
<keyword evidence="3" id="KW-0328">Glycosyltransferase</keyword>
<protein>
    <recommendedName>
        <fullName evidence="9">DUF7846 domain-containing protein</fullName>
    </recommendedName>
</protein>
<evidence type="ECO:0000313" key="10">
    <source>
        <dbReference type="EMBL" id="QGX96713.1"/>
    </source>
</evidence>
<dbReference type="InterPro" id="IPR050297">
    <property type="entry name" value="LipidA_mod_glycosyltrf_83"/>
</dbReference>
<dbReference type="EMBL" id="CP034345">
    <property type="protein sequence ID" value="QGX96713.1"/>
    <property type="molecule type" value="Genomic_DNA"/>
</dbReference>
<name>A0A6B9FHW7_9EURY</name>
<evidence type="ECO:0000256" key="2">
    <source>
        <dbReference type="ARBA" id="ARBA00022475"/>
    </source>
</evidence>
<dbReference type="GO" id="GO:0005886">
    <property type="term" value="C:plasma membrane"/>
    <property type="evidence" value="ECO:0007669"/>
    <property type="project" value="UniProtKB-SubCell"/>
</dbReference>
<comment type="subcellular location">
    <subcellularLocation>
        <location evidence="1">Cell membrane</location>
        <topology evidence="1">Multi-pass membrane protein</topology>
    </subcellularLocation>
</comment>
<dbReference type="GO" id="GO:0008610">
    <property type="term" value="P:lipid biosynthetic process"/>
    <property type="evidence" value="ECO:0007669"/>
    <property type="project" value="UniProtKB-ARBA"/>
</dbReference>
<evidence type="ECO:0000256" key="7">
    <source>
        <dbReference type="ARBA" id="ARBA00023136"/>
    </source>
</evidence>
<dbReference type="Proteomes" id="UP000428325">
    <property type="component" value="Chromosome"/>
</dbReference>
<accession>A0A6B9FHW7</accession>
<dbReference type="PANTHER" id="PTHR33908">
    <property type="entry name" value="MANNOSYLTRANSFERASE YKCB-RELATED"/>
    <property type="match status" value="1"/>
</dbReference>
<evidence type="ECO:0000256" key="4">
    <source>
        <dbReference type="ARBA" id="ARBA00022679"/>
    </source>
</evidence>
<dbReference type="AlphaFoldDB" id="A0A6B9FHW7"/>
<keyword evidence="2" id="KW-1003">Cell membrane</keyword>
<organism evidence="10 11">
    <name type="scientific">Haloplanus rallus</name>
    <dbReference type="NCBI Taxonomy" id="1816183"/>
    <lineage>
        <taxon>Archaea</taxon>
        <taxon>Methanobacteriati</taxon>
        <taxon>Methanobacteriota</taxon>
        <taxon>Stenosarchaea group</taxon>
        <taxon>Halobacteria</taxon>
        <taxon>Halobacteriales</taxon>
        <taxon>Haloferacaceae</taxon>
        <taxon>Haloplanus</taxon>
    </lineage>
</organism>
<feature type="transmembrane region" description="Helical" evidence="8">
    <location>
        <begin position="331"/>
        <end position="351"/>
    </location>
</feature>
<keyword evidence="7 8" id="KW-0472">Membrane</keyword>
<dbReference type="KEGG" id="hra:EI982_15665"/>
<evidence type="ECO:0000256" key="6">
    <source>
        <dbReference type="ARBA" id="ARBA00022989"/>
    </source>
</evidence>
<keyword evidence="6 8" id="KW-1133">Transmembrane helix</keyword>
<feature type="transmembrane region" description="Helical" evidence="8">
    <location>
        <begin position="196"/>
        <end position="214"/>
    </location>
</feature>
<keyword evidence="11" id="KW-1185">Reference proteome</keyword>
<sequence>MTDGSGRLTPRTYRLLAAALAVGGGLLVLLVATRLFPYHSLNHDEGVYLQQAAMLLDGRVFLRPPVAEAYRPWFFVETPDGALYSKYAPVPAVMFAVGELLGGYRLALAGIAAANLALTYTLVAGVFDRRRGLLAAVFLLTSPLFLIESSVFLPYAPTTLLNLAFAVAYFHARRTGSPRAAAVAGLAVGMAFFARPYTAVLFATPFIVHALWTLRGLDRAVVARQAATAALGLVGVGVALGYNALTTGDPLVFPYEAFAPRDGLGFGHREILAYSRQYTPELALRVNGRVLAILFGEWVAAGPVGTLLAAVGVAGLLRRLYRDRSADPRRLVLAGLFVSVAVGNVYFWGNLNVLGDLGQANDGLVANLGPYYHFDLLVPTAAFAAHGAVTGGERVRATLAARVPGAARRRRIGVAVAVLCLLAFAVPAATALADPVERNAEVTETYRSAYAPVDGIEDGSLVFLPTPYGDWMNHPFQALRNDPDFDGDVVYALRERQFDVVDAHPGRTLYRYTYRGTWAPTAGQTVRPRIQPVDHVAGERVVLDLRLGVPPGVERVSIRLESEEGQAYYVTNGTPTLATPSLVVGDGRARLRGVTAVDGNATVPVDDRDELRVTAFADYGAGNGFSYRLELPTATEGDRTRALTPYVEVCRRALRCGGEAAYVPETARDGVVVEHDLRATNATVSADRDPALTAASTGS</sequence>
<feature type="transmembrane region" description="Helical" evidence="8">
    <location>
        <begin position="298"/>
        <end position="319"/>
    </location>
</feature>
<feature type="domain" description="DUF7846" evidence="9">
    <location>
        <begin position="461"/>
        <end position="630"/>
    </location>
</feature>